<dbReference type="InterPro" id="IPR004860">
    <property type="entry name" value="LAGLIDADG_dom"/>
</dbReference>
<dbReference type="EMBL" id="MT880588">
    <property type="protein sequence ID" value="QQY98219.1"/>
    <property type="molecule type" value="Genomic_DNA"/>
</dbReference>
<dbReference type="GeneID" id="65320078"/>
<dbReference type="InterPro" id="IPR051289">
    <property type="entry name" value="LAGLIDADG_Endonuclease"/>
</dbReference>
<name>A0A7U1GG68_UNCNE</name>
<geneLocation type="mitochondrion" evidence="2"/>
<dbReference type="GO" id="GO:0004519">
    <property type="term" value="F:endonuclease activity"/>
    <property type="evidence" value="ECO:0007669"/>
    <property type="project" value="UniProtKB-KW"/>
</dbReference>
<gene>
    <name evidence="2" type="primary">nad4L-i1</name>
</gene>
<dbReference type="SUPFAM" id="SSF55608">
    <property type="entry name" value="Homing endonucleases"/>
    <property type="match status" value="1"/>
</dbReference>
<dbReference type="PANTHER" id="PTHR36181">
    <property type="entry name" value="INTRON-ENCODED ENDONUCLEASE AI3-RELATED"/>
    <property type="match status" value="1"/>
</dbReference>
<accession>A0A7U1GG68</accession>
<evidence type="ECO:0000259" key="1">
    <source>
        <dbReference type="Pfam" id="PF00961"/>
    </source>
</evidence>
<keyword evidence="2" id="KW-0255">Endonuclease</keyword>
<proteinExistence type="predicted"/>
<dbReference type="Gene3D" id="3.10.28.10">
    <property type="entry name" value="Homing endonucleases"/>
    <property type="match status" value="1"/>
</dbReference>
<dbReference type="InterPro" id="IPR027434">
    <property type="entry name" value="Homing_endonucl"/>
</dbReference>
<dbReference type="RefSeq" id="YP_010119119.1">
    <property type="nucleotide sequence ID" value="NC_056146.1"/>
</dbReference>
<feature type="domain" description="Homing endonuclease LAGLIDADG" evidence="1">
    <location>
        <begin position="61"/>
        <end position="95"/>
    </location>
</feature>
<evidence type="ECO:0000313" key="2">
    <source>
        <dbReference type="EMBL" id="QQY98219.1"/>
    </source>
</evidence>
<keyword evidence="2" id="KW-0378">Hydrolase</keyword>
<keyword evidence="2" id="KW-0540">Nuclease</keyword>
<dbReference type="AlphaFoldDB" id="A0A7U1GG68"/>
<dbReference type="GO" id="GO:0005739">
    <property type="term" value="C:mitochondrion"/>
    <property type="evidence" value="ECO:0007669"/>
    <property type="project" value="UniProtKB-ARBA"/>
</dbReference>
<reference evidence="2" key="1">
    <citation type="submission" date="2020-08" db="EMBL/GenBank/DDBJ databases">
        <title>Mitochondrial genome sequences of powdery mildew pathogens.</title>
        <authorList>
            <person name="Zaccaron A."/>
            <person name="Stergiopoulos I."/>
        </authorList>
    </citation>
    <scope>NUCLEOTIDE SEQUENCE</scope>
    <source>
        <strain evidence="2">C</strain>
    </source>
</reference>
<protein>
    <submittedName>
        <fullName evidence="2">LAGLIDADG endonuclease domain-containing protein</fullName>
    </submittedName>
</protein>
<dbReference type="Pfam" id="PF00961">
    <property type="entry name" value="LAGLIDADG_1"/>
    <property type="match status" value="1"/>
</dbReference>
<organism evidence="2">
    <name type="scientific">Uncinula necator</name>
    <name type="common">Grape powdery mildew</name>
    <dbReference type="NCBI Taxonomy" id="52586"/>
    <lineage>
        <taxon>Eukaryota</taxon>
        <taxon>Fungi</taxon>
        <taxon>Dikarya</taxon>
        <taxon>Ascomycota</taxon>
        <taxon>Pezizomycotina</taxon>
        <taxon>Leotiomycetes</taxon>
        <taxon>Erysiphales</taxon>
        <taxon>Erysiphaceae</taxon>
        <taxon>Erysiphe</taxon>
    </lineage>
</organism>
<keyword evidence="2" id="KW-0496">Mitochondrion</keyword>
<dbReference type="PANTHER" id="PTHR36181:SF4">
    <property type="entry name" value="LAGLIDADG ENDONUCLEASE"/>
    <property type="match status" value="1"/>
</dbReference>
<sequence length="97" mass="11003">MDIMREKKHLTLKGVKDIVAIKTSFNKGLSDNFKAAFPDIVPYIRPDLINKKKIPNPEWVAGFLYGEGCFYVGIKKNSAYKVGFQVILDFSISQHIP</sequence>